<gene>
    <name evidence="7" type="ORF">KIMH_10420</name>
</gene>
<name>A0ABN6SHW9_9BIFI</name>
<dbReference type="PROSITE" id="PS50234">
    <property type="entry name" value="VWFA"/>
    <property type="match status" value="1"/>
</dbReference>
<keyword evidence="4 5" id="KW-0472">Membrane</keyword>
<dbReference type="InterPro" id="IPR050768">
    <property type="entry name" value="UPF0353/GerABKA_families"/>
</dbReference>
<evidence type="ECO:0000256" key="1">
    <source>
        <dbReference type="ARBA" id="ARBA00022475"/>
    </source>
</evidence>
<feature type="transmembrane region" description="Helical" evidence="5">
    <location>
        <begin position="315"/>
        <end position="335"/>
    </location>
</feature>
<organism evidence="7 8">
    <name type="scientific">Bombiscardovia apis</name>
    <dbReference type="NCBI Taxonomy" id="2932182"/>
    <lineage>
        <taxon>Bacteria</taxon>
        <taxon>Bacillati</taxon>
        <taxon>Actinomycetota</taxon>
        <taxon>Actinomycetes</taxon>
        <taxon>Bifidobacteriales</taxon>
        <taxon>Bifidobacteriaceae</taxon>
        <taxon>Bombiscardovia</taxon>
    </lineage>
</organism>
<evidence type="ECO:0000256" key="4">
    <source>
        <dbReference type="ARBA" id="ARBA00023136"/>
    </source>
</evidence>
<dbReference type="InterPro" id="IPR002035">
    <property type="entry name" value="VWF_A"/>
</dbReference>
<feature type="domain" description="VWFA" evidence="6">
    <location>
        <begin position="79"/>
        <end position="275"/>
    </location>
</feature>
<dbReference type="SUPFAM" id="SSF53300">
    <property type="entry name" value="vWA-like"/>
    <property type="match status" value="1"/>
</dbReference>
<dbReference type="Proteomes" id="UP001321748">
    <property type="component" value="Chromosome"/>
</dbReference>
<evidence type="ECO:0000256" key="2">
    <source>
        <dbReference type="ARBA" id="ARBA00022692"/>
    </source>
</evidence>
<keyword evidence="2 5" id="KW-0812">Transmembrane</keyword>
<keyword evidence="8" id="KW-1185">Reference proteome</keyword>
<dbReference type="EMBL" id="AP026800">
    <property type="protein sequence ID" value="BDR54931.1"/>
    <property type="molecule type" value="Genomic_DNA"/>
</dbReference>
<sequence>MKGWTLAPSLGWIVGGLLAAILVVLTIAGPIMYRRSRGTTDASKMTVARRSLITALLAMIVLTPSQVQQVANRAVNATDVFIAVDVTGSMAVDDAHYGSNETITRLTAAKQAVQDIVNIYPDASFAAVHFGASASVDLPITPDTRAVNNWASNLSTEPTSLSAGSSLDAPINALTLSLKERKDQHPDHAVLLYIISDGEQTSAKNRQSFSTLRAYVDSAFTIGVGSTAGGKIPVSADGITKPGSAQQDWVIDPQTGQPGISVMDESQLKAIADELSGYYIGTDSTHTAVNGPSAQISKRYQVSVSNSKRQRVVPVVWPFAFAVLALLAWEMANWIRMSRRLL</sequence>
<feature type="transmembrane region" description="Helical" evidence="5">
    <location>
        <begin position="12"/>
        <end position="33"/>
    </location>
</feature>
<accession>A0ABN6SHW9</accession>
<keyword evidence="3 5" id="KW-1133">Transmembrane helix</keyword>
<dbReference type="SMART" id="SM00327">
    <property type="entry name" value="VWA"/>
    <property type="match status" value="1"/>
</dbReference>
<evidence type="ECO:0000313" key="7">
    <source>
        <dbReference type="EMBL" id="BDR54931.1"/>
    </source>
</evidence>
<dbReference type="PANTHER" id="PTHR22550">
    <property type="entry name" value="SPORE GERMINATION PROTEIN"/>
    <property type="match status" value="1"/>
</dbReference>
<reference evidence="7 8" key="1">
    <citation type="journal article" date="2023" name="Microbiol. Spectr.">
        <title>Symbiosis of Carpenter Bees with Uncharacterized Lactic Acid Bacteria Showing NAD Auxotrophy.</title>
        <authorList>
            <person name="Kawasaki S."/>
            <person name="Ozawa K."/>
            <person name="Mori T."/>
            <person name="Yamamoto A."/>
            <person name="Ito M."/>
            <person name="Ohkuma M."/>
            <person name="Sakamoto M."/>
            <person name="Matsutani M."/>
        </authorList>
    </citation>
    <scope>NUCLEOTIDE SEQUENCE [LARGE SCALE GENOMIC DNA]</scope>
    <source>
        <strain evidence="7 8">KimH</strain>
    </source>
</reference>
<dbReference type="InterPro" id="IPR036465">
    <property type="entry name" value="vWFA_dom_sf"/>
</dbReference>
<protein>
    <recommendedName>
        <fullName evidence="6">VWFA domain-containing protein</fullName>
    </recommendedName>
</protein>
<evidence type="ECO:0000256" key="5">
    <source>
        <dbReference type="SAM" id="Phobius"/>
    </source>
</evidence>
<dbReference type="RefSeq" id="WP_317642438.1">
    <property type="nucleotide sequence ID" value="NZ_AP026800.1"/>
</dbReference>
<evidence type="ECO:0000313" key="8">
    <source>
        <dbReference type="Proteomes" id="UP001321748"/>
    </source>
</evidence>
<dbReference type="PANTHER" id="PTHR22550:SF5">
    <property type="entry name" value="LEUCINE ZIPPER PROTEIN 4"/>
    <property type="match status" value="1"/>
</dbReference>
<dbReference type="Gene3D" id="3.40.50.410">
    <property type="entry name" value="von Willebrand factor, type A domain"/>
    <property type="match status" value="1"/>
</dbReference>
<proteinExistence type="predicted"/>
<keyword evidence="1" id="KW-1003">Cell membrane</keyword>
<dbReference type="Pfam" id="PF13519">
    <property type="entry name" value="VWA_2"/>
    <property type="match status" value="1"/>
</dbReference>
<evidence type="ECO:0000259" key="6">
    <source>
        <dbReference type="PROSITE" id="PS50234"/>
    </source>
</evidence>
<evidence type="ECO:0000256" key="3">
    <source>
        <dbReference type="ARBA" id="ARBA00022989"/>
    </source>
</evidence>